<dbReference type="EMBL" id="CP129971">
    <property type="protein sequence ID" value="WKK76708.2"/>
    <property type="molecule type" value="Genomic_DNA"/>
</dbReference>
<dbReference type="AlphaFoldDB" id="A0AA49GB86"/>
<evidence type="ECO:0000313" key="1">
    <source>
        <dbReference type="EMBL" id="WKK76708.2"/>
    </source>
</evidence>
<accession>A0AA49GB86</accession>
<dbReference type="KEGG" id="msaa:QYS49_05345"/>
<dbReference type="PROSITE" id="PS51257">
    <property type="entry name" value="PROKAR_LIPOPROTEIN"/>
    <property type="match status" value="1"/>
</dbReference>
<evidence type="ECO:0000313" key="2">
    <source>
        <dbReference type="Proteomes" id="UP001230496"/>
    </source>
</evidence>
<dbReference type="Proteomes" id="UP001230496">
    <property type="component" value="Chromosome"/>
</dbReference>
<sequence>MNRIIAVMVILLSVLACEPEEAKISQDCTYTATVVDLEGLDGCGFVFQLDNGDYLEPMWRWGWCATPPLPKEATEDPLWDFQFVDGQRVRLGFEPAEEMGSICMVGEQVYITCLEVIGEVAVE</sequence>
<gene>
    <name evidence="1" type="ORF">QYS49_05345</name>
</gene>
<protein>
    <recommendedName>
        <fullName evidence="3">Lipoprotein</fullName>
    </recommendedName>
</protein>
<name>A0AA49GB86_9BACT</name>
<reference evidence="1 2" key="1">
    <citation type="submission" date="2023-08" db="EMBL/GenBank/DDBJ databases">
        <title>Comparative genomics and taxonomic characterization of three novel marine species of genus Marivirga.</title>
        <authorList>
            <person name="Muhammad N."/>
            <person name="Kim S.-G."/>
        </authorList>
    </citation>
    <scope>NUCLEOTIDE SEQUENCE [LARGE SCALE GENOMIC DNA]</scope>
    <source>
        <strain evidence="1 2">BDSF4-3</strain>
    </source>
</reference>
<proteinExistence type="predicted"/>
<dbReference type="RefSeq" id="WP_308350208.1">
    <property type="nucleotide sequence ID" value="NZ_CP129971.1"/>
</dbReference>
<organism evidence="1 2">
    <name type="scientific">Marivirga salinarum</name>
    <dbReference type="NCBI Taxonomy" id="3059078"/>
    <lineage>
        <taxon>Bacteria</taxon>
        <taxon>Pseudomonadati</taxon>
        <taxon>Bacteroidota</taxon>
        <taxon>Cytophagia</taxon>
        <taxon>Cytophagales</taxon>
        <taxon>Marivirgaceae</taxon>
        <taxon>Marivirga</taxon>
    </lineage>
</organism>
<keyword evidence="2" id="KW-1185">Reference proteome</keyword>
<evidence type="ECO:0008006" key="3">
    <source>
        <dbReference type="Google" id="ProtNLM"/>
    </source>
</evidence>